<reference evidence="3 4" key="1">
    <citation type="journal article" date="2007" name="PLoS Genet.">
        <title>Patterns and implications of gene gain and loss in the evolution of Prochlorococcus.</title>
        <authorList>
            <person name="Kettler G.C."/>
            <person name="Martiny A.C."/>
            <person name="Huang K."/>
            <person name="Zucker J."/>
            <person name="Coleman M.L."/>
            <person name="Rodrigue S."/>
            <person name="Chen F."/>
            <person name="Lapidus A."/>
            <person name="Ferriera S."/>
            <person name="Johnson J."/>
            <person name="Steglich C."/>
            <person name="Church G.M."/>
            <person name="Richardson P."/>
            <person name="Chisholm S.W."/>
        </authorList>
    </citation>
    <scope>NUCLEOTIDE SEQUENCE [LARGE SCALE GENOMIC DNA]</scope>
    <source>
        <strain evidence="3 4">MIT 9301</strain>
    </source>
</reference>
<protein>
    <submittedName>
        <fullName evidence="3">Putative nucleotide sugar epimerase</fullName>
        <ecNumber evidence="3">4.2.1.46</ecNumber>
    </submittedName>
</protein>
<feature type="domain" description="NAD-dependent epimerase/dehydratase" evidence="2">
    <location>
        <begin position="8"/>
        <end position="240"/>
    </location>
</feature>
<dbReference type="STRING" id="167546.P9301_13991"/>
<keyword evidence="3" id="KW-0456">Lyase</keyword>
<name>A3PE47_PROM0</name>
<dbReference type="SUPFAM" id="SSF51735">
    <property type="entry name" value="NAD(P)-binding Rossmann-fold domains"/>
    <property type="match status" value="1"/>
</dbReference>
<evidence type="ECO:0000256" key="1">
    <source>
        <dbReference type="ARBA" id="ARBA00023027"/>
    </source>
</evidence>
<dbReference type="InterPro" id="IPR001509">
    <property type="entry name" value="Epimerase_deHydtase"/>
</dbReference>
<sequence length="344" mass="39258">MKKDKPSILITGAAGFIGSALAIKLLEENNHVIGIDNINNYYSTSFKKERLSNIIKSPNSSKYWNFHKISIENKNQIFNIFEKYRPKIVVNLAAQAGVRYSLENPEAYIKSNLVGFFNILEACKSFDVENFIYASSSSVYGGNKKVPFKENDSSNHPISLYAATKRSNELMAHSYSHLYDIPSIGLRFFTVYGPWGRPDMAPMIFANAIMNQLPINIFNFGKMKRDFTYIDDVVESIKRCCFKPATVSNTFDKFDPENSCSFAKHRIFNVGNSKPVELEIFIELLEDALGKKAIKKYDELQKGDVISTLSDTSLLTKWIDFTPSTSIQDGILYFAKWFENYYEH</sequence>
<evidence type="ECO:0000313" key="3">
    <source>
        <dbReference type="EMBL" id="ABO18022.1"/>
    </source>
</evidence>
<dbReference type="Gene3D" id="3.90.25.10">
    <property type="entry name" value="UDP-galactose 4-epimerase, domain 1"/>
    <property type="match status" value="1"/>
</dbReference>
<accession>A3PE47</accession>
<dbReference type="OrthoDB" id="9771073at2"/>
<dbReference type="InterPro" id="IPR036291">
    <property type="entry name" value="NAD(P)-bd_dom_sf"/>
</dbReference>
<dbReference type="AlphaFoldDB" id="A3PE47"/>
<dbReference type="eggNOG" id="COG0451">
    <property type="taxonomic scope" value="Bacteria"/>
</dbReference>
<keyword evidence="1" id="KW-0520">NAD</keyword>
<organism evidence="3 4">
    <name type="scientific">Prochlorococcus marinus (strain MIT 9301)</name>
    <dbReference type="NCBI Taxonomy" id="167546"/>
    <lineage>
        <taxon>Bacteria</taxon>
        <taxon>Bacillati</taxon>
        <taxon>Cyanobacteriota</taxon>
        <taxon>Cyanophyceae</taxon>
        <taxon>Synechococcales</taxon>
        <taxon>Prochlorococcaceae</taxon>
        <taxon>Prochlorococcus</taxon>
    </lineage>
</organism>
<dbReference type="KEGG" id="pmg:P9301_13991"/>
<dbReference type="PANTHER" id="PTHR43574">
    <property type="entry name" value="EPIMERASE-RELATED"/>
    <property type="match status" value="1"/>
</dbReference>
<dbReference type="Gene3D" id="3.40.50.720">
    <property type="entry name" value="NAD(P)-binding Rossmann-like Domain"/>
    <property type="match status" value="1"/>
</dbReference>
<dbReference type="PRINTS" id="PR01713">
    <property type="entry name" value="NUCEPIMERASE"/>
</dbReference>
<dbReference type="EC" id="4.2.1.46" evidence="3"/>
<dbReference type="GO" id="GO:0008460">
    <property type="term" value="F:dTDP-glucose 4,6-dehydratase activity"/>
    <property type="evidence" value="ECO:0007669"/>
    <property type="project" value="UniProtKB-EC"/>
</dbReference>
<dbReference type="RefSeq" id="WP_011863331.1">
    <property type="nucleotide sequence ID" value="NC_009091.1"/>
</dbReference>
<keyword evidence="4" id="KW-1185">Reference proteome</keyword>
<dbReference type="EMBL" id="CP000576">
    <property type="protein sequence ID" value="ABO18022.1"/>
    <property type="molecule type" value="Genomic_DNA"/>
</dbReference>
<evidence type="ECO:0000259" key="2">
    <source>
        <dbReference type="Pfam" id="PF01370"/>
    </source>
</evidence>
<dbReference type="Proteomes" id="UP000001430">
    <property type="component" value="Chromosome"/>
</dbReference>
<proteinExistence type="predicted"/>
<dbReference type="HOGENOM" id="CLU_007383_1_7_3"/>
<evidence type="ECO:0000313" key="4">
    <source>
        <dbReference type="Proteomes" id="UP000001430"/>
    </source>
</evidence>
<dbReference type="Pfam" id="PF01370">
    <property type="entry name" value="Epimerase"/>
    <property type="match status" value="1"/>
</dbReference>
<gene>
    <name evidence="3" type="ordered locus">P9301_13991</name>
</gene>